<organism evidence="3 4">
    <name type="scientific">Aerophobetes bacterium</name>
    <dbReference type="NCBI Taxonomy" id="2030807"/>
    <lineage>
        <taxon>Bacteria</taxon>
        <taxon>Candidatus Aerophobota</taxon>
    </lineage>
</organism>
<dbReference type="Pfam" id="PF04909">
    <property type="entry name" value="Amidohydro_2"/>
    <property type="match status" value="1"/>
</dbReference>
<feature type="domain" description="Amidohydrolase-related" evidence="2">
    <location>
        <begin position="89"/>
        <end position="283"/>
    </location>
</feature>
<dbReference type="GO" id="GO:0005737">
    <property type="term" value="C:cytoplasm"/>
    <property type="evidence" value="ECO:0007669"/>
    <property type="project" value="TreeGrafter"/>
</dbReference>
<name>A0A523QHS1_UNCAE</name>
<dbReference type="InterPro" id="IPR006680">
    <property type="entry name" value="Amidohydro-rel"/>
</dbReference>
<dbReference type="AlphaFoldDB" id="A0A523QHS1"/>
<evidence type="ECO:0000256" key="1">
    <source>
        <dbReference type="ARBA" id="ARBA00023239"/>
    </source>
</evidence>
<dbReference type="GO" id="GO:0016831">
    <property type="term" value="F:carboxy-lyase activity"/>
    <property type="evidence" value="ECO:0007669"/>
    <property type="project" value="InterPro"/>
</dbReference>
<proteinExistence type="predicted"/>
<evidence type="ECO:0000313" key="4">
    <source>
        <dbReference type="Proteomes" id="UP000320781"/>
    </source>
</evidence>
<dbReference type="SUPFAM" id="SSF51556">
    <property type="entry name" value="Metallo-dependent hydrolases"/>
    <property type="match status" value="1"/>
</dbReference>
<dbReference type="GO" id="GO:0016787">
    <property type="term" value="F:hydrolase activity"/>
    <property type="evidence" value="ECO:0007669"/>
    <property type="project" value="InterPro"/>
</dbReference>
<dbReference type="GO" id="GO:0019748">
    <property type="term" value="P:secondary metabolic process"/>
    <property type="evidence" value="ECO:0007669"/>
    <property type="project" value="TreeGrafter"/>
</dbReference>
<dbReference type="EMBL" id="SOKU01000260">
    <property type="protein sequence ID" value="TES85067.1"/>
    <property type="molecule type" value="Genomic_DNA"/>
</dbReference>
<dbReference type="PANTHER" id="PTHR21240:SF28">
    <property type="entry name" value="ISO-OROTATE DECARBOXYLASE (EUROFUNG)"/>
    <property type="match status" value="1"/>
</dbReference>
<dbReference type="Proteomes" id="UP000320781">
    <property type="component" value="Unassembled WGS sequence"/>
</dbReference>
<dbReference type="InterPro" id="IPR032466">
    <property type="entry name" value="Metal_Hydrolase"/>
</dbReference>
<keyword evidence="1" id="KW-0456">Lyase</keyword>
<sequence length="292" mass="32873">MSTERWPVIDTHFHVGVNTINTFIAEDDLIPWMDEAKIDIQIIFQVNEGFTHRTPEWNPYLGNDYVAKIQKMFPERVIGLATINPWHQAPKNYVFPLSKRGQSFNAVTASPTLDEVERCIVDLGLWGLKMHPLEHGYAVNNADLIHPIMDRLTELQEKVNRKLIMVVHAMGDTIFNSPEAVADIGKCYPDLLFLMAHSGFVWGYGTVARVVGPCENVMFDLTTCAQKSVVLEAYEKYGAQRFTAGTDGPFASPSVKMAIVEDVANSEEEKELILGGNLARYLGIPKDKRIEY</sequence>
<gene>
    <name evidence="3" type="ORF">E3J95_05290</name>
</gene>
<accession>A0A523QHS1</accession>
<dbReference type="Gene3D" id="3.20.20.140">
    <property type="entry name" value="Metal-dependent hydrolases"/>
    <property type="match status" value="1"/>
</dbReference>
<reference evidence="3 4" key="1">
    <citation type="submission" date="2019-03" db="EMBL/GenBank/DDBJ databases">
        <title>Metabolic potential of uncultured bacteria and archaea associated with petroleum seepage in deep-sea sediments.</title>
        <authorList>
            <person name="Dong X."/>
            <person name="Hubert C."/>
        </authorList>
    </citation>
    <scope>NUCLEOTIDE SEQUENCE [LARGE SCALE GENOMIC DNA]</scope>
    <source>
        <strain evidence="3">E44_bin92</strain>
    </source>
</reference>
<dbReference type="PANTHER" id="PTHR21240">
    <property type="entry name" value="2-AMINO-3-CARBOXYLMUCONATE-6-SEMIALDEHYDE DECARBOXYLASE"/>
    <property type="match status" value="1"/>
</dbReference>
<evidence type="ECO:0000313" key="3">
    <source>
        <dbReference type="EMBL" id="TES85067.1"/>
    </source>
</evidence>
<dbReference type="InterPro" id="IPR032465">
    <property type="entry name" value="ACMSD"/>
</dbReference>
<evidence type="ECO:0000259" key="2">
    <source>
        <dbReference type="Pfam" id="PF04909"/>
    </source>
</evidence>
<protein>
    <recommendedName>
        <fullName evidence="2">Amidohydrolase-related domain-containing protein</fullName>
    </recommendedName>
</protein>
<comment type="caution">
    <text evidence="3">The sequence shown here is derived from an EMBL/GenBank/DDBJ whole genome shotgun (WGS) entry which is preliminary data.</text>
</comment>